<keyword evidence="3" id="KW-1185">Reference proteome</keyword>
<evidence type="ECO:0000313" key="3">
    <source>
        <dbReference type="Proteomes" id="UP000823561"/>
    </source>
</evidence>
<dbReference type="Proteomes" id="UP000823561">
    <property type="component" value="Chromosome 6"/>
</dbReference>
<dbReference type="EMBL" id="JADWDJ010000006">
    <property type="protein sequence ID" value="KAG5280328.1"/>
    <property type="molecule type" value="Genomic_DNA"/>
</dbReference>
<proteinExistence type="predicted"/>
<accession>A0AAV6GYX1</accession>
<name>A0AAV6GYX1_9TELE</name>
<feature type="compositionally biased region" description="Basic and acidic residues" evidence="1">
    <location>
        <begin position="25"/>
        <end position="39"/>
    </location>
</feature>
<gene>
    <name evidence="2" type="ORF">AALO_G00087830</name>
</gene>
<organism evidence="2 3">
    <name type="scientific">Alosa alosa</name>
    <name type="common">allis shad</name>
    <dbReference type="NCBI Taxonomy" id="278164"/>
    <lineage>
        <taxon>Eukaryota</taxon>
        <taxon>Metazoa</taxon>
        <taxon>Chordata</taxon>
        <taxon>Craniata</taxon>
        <taxon>Vertebrata</taxon>
        <taxon>Euteleostomi</taxon>
        <taxon>Actinopterygii</taxon>
        <taxon>Neopterygii</taxon>
        <taxon>Teleostei</taxon>
        <taxon>Clupei</taxon>
        <taxon>Clupeiformes</taxon>
        <taxon>Clupeoidei</taxon>
        <taxon>Clupeidae</taxon>
        <taxon>Alosa</taxon>
    </lineage>
</organism>
<evidence type="ECO:0000313" key="2">
    <source>
        <dbReference type="EMBL" id="KAG5280328.1"/>
    </source>
</evidence>
<dbReference type="AlphaFoldDB" id="A0AAV6GYX1"/>
<comment type="caution">
    <text evidence="2">The sequence shown here is derived from an EMBL/GenBank/DDBJ whole genome shotgun (WGS) entry which is preliminary data.</text>
</comment>
<feature type="region of interest" description="Disordered" evidence="1">
    <location>
        <begin position="1"/>
        <end position="46"/>
    </location>
</feature>
<evidence type="ECO:0000256" key="1">
    <source>
        <dbReference type="SAM" id="MobiDB-lite"/>
    </source>
</evidence>
<sequence>MSPPELPSDMQASRYVAGCGLQPQEKVRRPLRRQPDSGRKTAVLGGVNVAAPRRKIPALAVGRTEACCHGDGPGPHNPPQTSSSLLRIVERSGPPDATKMDQNSAVGFHTVACSGLDAAHICYGSIGCLTMLMEALHLTVLAAMLG</sequence>
<protein>
    <submittedName>
        <fullName evidence="2">Uncharacterized protein</fullName>
    </submittedName>
</protein>
<reference evidence="2" key="1">
    <citation type="submission" date="2020-10" db="EMBL/GenBank/DDBJ databases">
        <title>Chromosome-scale genome assembly of the Allis shad, Alosa alosa.</title>
        <authorList>
            <person name="Margot Z."/>
            <person name="Christophe K."/>
            <person name="Cabau C."/>
            <person name="Louis A."/>
            <person name="Berthelot C."/>
            <person name="Parey E."/>
            <person name="Roest Crollius H."/>
            <person name="Montfort J."/>
            <person name="Robinson-Rechavi M."/>
            <person name="Bucao C."/>
            <person name="Bouchez O."/>
            <person name="Gislard M."/>
            <person name="Lluch J."/>
            <person name="Milhes M."/>
            <person name="Lampietro C."/>
            <person name="Lopez Roques C."/>
            <person name="Donnadieu C."/>
            <person name="Braasch I."/>
            <person name="Desvignes T."/>
            <person name="Postlethwait J."/>
            <person name="Bobe J."/>
            <person name="Guiguen Y."/>
        </authorList>
    </citation>
    <scope>NUCLEOTIDE SEQUENCE</scope>
    <source>
        <strain evidence="2">M-15738</strain>
        <tissue evidence="2">Blood</tissue>
    </source>
</reference>